<feature type="domain" description="J" evidence="2">
    <location>
        <begin position="177"/>
        <end position="232"/>
    </location>
</feature>
<dbReference type="AlphaFoldDB" id="A0A346NRM0"/>
<dbReference type="KEGG" id="salm:D0Y50_18545"/>
<proteinExistence type="predicted"/>
<dbReference type="Proteomes" id="UP000262073">
    <property type="component" value="Chromosome"/>
</dbReference>
<dbReference type="InterPro" id="IPR021059">
    <property type="entry name" value="DnaJ-related_N"/>
</dbReference>
<dbReference type="OrthoDB" id="581986at2"/>
<name>A0A346NRM0_9ALTE</name>
<dbReference type="CDD" id="cd06257">
    <property type="entry name" value="DnaJ"/>
    <property type="match status" value="1"/>
</dbReference>
<gene>
    <name evidence="3" type="ORF">D0Y50_18545</name>
</gene>
<dbReference type="PROSITE" id="PS50076">
    <property type="entry name" value="DNAJ_2"/>
    <property type="match status" value="1"/>
</dbReference>
<keyword evidence="1" id="KW-0143">Chaperone</keyword>
<dbReference type="Pfam" id="PF12339">
    <property type="entry name" value="DNAJ_related"/>
    <property type="match status" value="1"/>
</dbReference>
<accession>A0A346NRM0</accession>
<evidence type="ECO:0000259" key="2">
    <source>
        <dbReference type="PROSITE" id="PS50076"/>
    </source>
</evidence>
<dbReference type="InterPro" id="IPR001623">
    <property type="entry name" value="DnaJ_domain"/>
</dbReference>
<protein>
    <submittedName>
        <fullName evidence="3">Molecular chaperone DnaJ</fullName>
    </submittedName>
</protein>
<evidence type="ECO:0000313" key="4">
    <source>
        <dbReference type="Proteomes" id="UP000262073"/>
    </source>
</evidence>
<organism evidence="3 4">
    <name type="scientific">Salinimonas sediminis</name>
    <dbReference type="NCBI Taxonomy" id="2303538"/>
    <lineage>
        <taxon>Bacteria</taxon>
        <taxon>Pseudomonadati</taxon>
        <taxon>Pseudomonadota</taxon>
        <taxon>Gammaproteobacteria</taxon>
        <taxon>Alteromonadales</taxon>
        <taxon>Alteromonadaceae</taxon>
        <taxon>Alteromonas/Salinimonas group</taxon>
        <taxon>Salinimonas</taxon>
    </lineage>
</organism>
<evidence type="ECO:0000256" key="1">
    <source>
        <dbReference type="ARBA" id="ARBA00023186"/>
    </source>
</evidence>
<dbReference type="SMART" id="SM00271">
    <property type="entry name" value="DnaJ"/>
    <property type="match status" value="1"/>
</dbReference>
<reference evidence="3 4" key="1">
    <citation type="submission" date="2018-08" db="EMBL/GenBank/DDBJ databases">
        <title>Salinimonas sediminis sp. nov., a piezophilic bacterium isolated from a deep-sea sediment sample from the New Britain Trench.</title>
        <authorList>
            <person name="Cao J."/>
        </authorList>
    </citation>
    <scope>NUCLEOTIDE SEQUENCE [LARGE SCALE GENOMIC DNA]</scope>
    <source>
        <strain evidence="3 4">N102</strain>
    </source>
</reference>
<evidence type="ECO:0000313" key="3">
    <source>
        <dbReference type="EMBL" id="AXR08177.1"/>
    </source>
</evidence>
<dbReference type="SUPFAM" id="SSF46565">
    <property type="entry name" value="Chaperone J-domain"/>
    <property type="match status" value="1"/>
</dbReference>
<sequence length="234" mass="26965">MAALTRGNIANFFITRRYRVAIEEHPLVTSVTQALEAEWDTLSQGISEYSLIKILSEAPYHLFDPDALREPLTLFQTHFVLFHCLYRLQLKWAEQHSGDLTVSALNIQLRDFPSSRSSGQHGALACASTDDSLQRYYLDWQHFGTTQSQDVEQMLDSFWQNMHTYTNVKVGPQDIEQACALLQLAEEDWRNSATVKRQYRKLQHQYHPDKGGDLRSAQRLTWAYQTLMKATGNP</sequence>
<dbReference type="Gene3D" id="1.10.287.110">
    <property type="entry name" value="DnaJ domain"/>
    <property type="match status" value="1"/>
</dbReference>
<dbReference type="EMBL" id="CP031769">
    <property type="protein sequence ID" value="AXR08177.1"/>
    <property type="molecule type" value="Genomic_DNA"/>
</dbReference>
<keyword evidence="4" id="KW-1185">Reference proteome</keyword>
<dbReference type="InterPro" id="IPR036869">
    <property type="entry name" value="J_dom_sf"/>
</dbReference>